<feature type="compositionally biased region" description="Polar residues" evidence="1">
    <location>
        <begin position="66"/>
        <end position="86"/>
    </location>
</feature>
<organism evidence="2 3">
    <name type="scientific">Polypedilum vanderplanki</name>
    <name type="common">Sleeping chironomid midge</name>
    <dbReference type="NCBI Taxonomy" id="319348"/>
    <lineage>
        <taxon>Eukaryota</taxon>
        <taxon>Metazoa</taxon>
        <taxon>Ecdysozoa</taxon>
        <taxon>Arthropoda</taxon>
        <taxon>Hexapoda</taxon>
        <taxon>Insecta</taxon>
        <taxon>Pterygota</taxon>
        <taxon>Neoptera</taxon>
        <taxon>Endopterygota</taxon>
        <taxon>Diptera</taxon>
        <taxon>Nematocera</taxon>
        <taxon>Chironomoidea</taxon>
        <taxon>Chironomidae</taxon>
        <taxon>Chironominae</taxon>
        <taxon>Polypedilum</taxon>
        <taxon>Polypedilum</taxon>
    </lineage>
</organism>
<proteinExistence type="predicted"/>
<protein>
    <submittedName>
        <fullName evidence="2">Uncharacterized protein</fullName>
    </submittedName>
</protein>
<evidence type="ECO:0000313" key="3">
    <source>
        <dbReference type="Proteomes" id="UP001107558"/>
    </source>
</evidence>
<feature type="region of interest" description="Disordered" evidence="1">
    <location>
        <begin position="46"/>
        <end position="87"/>
    </location>
</feature>
<dbReference type="EMBL" id="JADBJN010000002">
    <property type="protein sequence ID" value="KAG5678812.1"/>
    <property type="molecule type" value="Genomic_DNA"/>
</dbReference>
<feature type="region of interest" description="Disordered" evidence="1">
    <location>
        <begin position="111"/>
        <end position="134"/>
    </location>
</feature>
<name>A0A9J6C9J8_POLVA</name>
<dbReference type="Proteomes" id="UP001107558">
    <property type="component" value="Chromosome 2"/>
</dbReference>
<accession>A0A9J6C9J8</accession>
<feature type="compositionally biased region" description="Basic and acidic residues" evidence="1">
    <location>
        <begin position="46"/>
        <end position="61"/>
    </location>
</feature>
<comment type="caution">
    <text evidence="2">The sequence shown here is derived from an EMBL/GenBank/DDBJ whole genome shotgun (WGS) entry which is preliminary data.</text>
</comment>
<gene>
    <name evidence="2" type="ORF">PVAND_008446</name>
</gene>
<reference evidence="2" key="1">
    <citation type="submission" date="2021-03" db="EMBL/GenBank/DDBJ databases">
        <title>Chromosome level genome of the anhydrobiotic midge Polypedilum vanderplanki.</title>
        <authorList>
            <person name="Yoshida Y."/>
            <person name="Kikawada T."/>
            <person name="Gusev O."/>
        </authorList>
    </citation>
    <scope>NUCLEOTIDE SEQUENCE</scope>
    <source>
        <strain evidence="2">NIAS01</strain>
        <tissue evidence="2">Whole body or cell culture</tissue>
    </source>
</reference>
<sequence>MFWYLLKSPYDGIQHKKKNQHQRSVLEHNKAHVHFINNTLQDWRRTRGFHDQTQRQSRETPEENLESVQQLSTGHWSSRQRNTASQEECYENRFHSTNYANTRERLGRKRVANSSSQVLESDLPPQQKFQKKNNKDCQTNIPMVVDDTDPRINMATNFVSRPRPNFRIKYDHLSEKLKVLCRVMRKIPDTATLEQINEHLSNEFLQHNLNVDHARSFERIRVVDAVSAIQDAWLDLISWDVKEWNAEGAKEKAQSQLEACFDLVINIWHHLIVGSLGLEMNNKV</sequence>
<evidence type="ECO:0000256" key="1">
    <source>
        <dbReference type="SAM" id="MobiDB-lite"/>
    </source>
</evidence>
<keyword evidence="3" id="KW-1185">Reference proteome</keyword>
<dbReference type="AlphaFoldDB" id="A0A9J6C9J8"/>
<evidence type="ECO:0000313" key="2">
    <source>
        <dbReference type="EMBL" id="KAG5678812.1"/>
    </source>
</evidence>